<dbReference type="PANTHER" id="PTHR30537">
    <property type="entry name" value="HTH-TYPE TRANSCRIPTIONAL REGULATOR"/>
    <property type="match status" value="1"/>
</dbReference>
<keyword evidence="7" id="KW-1185">Reference proteome</keyword>
<dbReference type="AlphaFoldDB" id="A0A3A3G709"/>
<dbReference type="Proteomes" id="UP000266327">
    <property type="component" value="Unassembled WGS sequence"/>
</dbReference>
<dbReference type="Gene3D" id="1.10.10.10">
    <property type="entry name" value="Winged helix-like DNA-binding domain superfamily/Winged helix DNA-binding domain"/>
    <property type="match status" value="1"/>
</dbReference>
<sequence>MDRLQSMRAFARVVEHGGFARAARSLNVSDTVVTRLVADLETHLGTRLLNRTTRKLSLTETGQVYLERVSQILLDIEDADAAASLMSKTPAGTLRIFSSVGIGKSQLSALLPRFAAVNPEIVLDTTFADRPADLVEEGFDVGVLIGTVQQFDATMIARQLCITQTFLVASPGYVKKYGAPKRPDDLTRHQCLTYPFESVRHRWTLHNARGSVDVPITGRVITNSVDLLRECALADMGIFILPSFAVRDGLSSGRLVRVLPDYHLERLPIMLVYPSRRLLSAKVRAFVDFMVARFPDPEADSWLP</sequence>
<dbReference type="PANTHER" id="PTHR30537:SF5">
    <property type="entry name" value="HTH-TYPE TRANSCRIPTIONAL ACTIVATOR TTDR-RELATED"/>
    <property type="match status" value="1"/>
</dbReference>
<dbReference type="SUPFAM" id="SSF46785">
    <property type="entry name" value="Winged helix' DNA-binding domain"/>
    <property type="match status" value="1"/>
</dbReference>
<dbReference type="GO" id="GO:0003700">
    <property type="term" value="F:DNA-binding transcription factor activity"/>
    <property type="evidence" value="ECO:0007669"/>
    <property type="project" value="InterPro"/>
</dbReference>
<protein>
    <submittedName>
        <fullName evidence="6">LysR family transcriptional regulator</fullName>
    </submittedName>
</protein>
<reference evidence="7" key="1">
    <citation type="submission" date="2018-09" db="EMBL/GenBank/DDBJ databases">
        <authorList>
            <person name="Zhu H."/>
        </authorList>
    </citation>
    <scope>NUCLEOTIDE SEQUENCE [LARGE SCALE GENOMIC DNA]</scope>
    <source>
        <strain evidence="7">K1S02-23</strain>
    </source>
</reference>
<dbReference type="InterPro" id="IPR036390">
    <property type="entry name" value="WH_DNA-bd_sf"/>
</dbReference>
<proteinExistence type="inferred from homology"/>
<dbReference type="EMBL" id="QYUQ01000002">
    <property type="protein sequence ID" value="RJG03614.1"/>
    <property type="molecule type" value="Genomic_DNA"/>
</dbReference>
<feature type="domain" description="HTH lysR-type" evidence="5">
    <location>
        <begin position="1"/>
        <end position="59"/>
    </location>
</feature>
<comment type="similarity">
    <text evidence="1">Belongs to the LysR transcriptional regulatory family.</text>
</comment>
<evidence type="ECO:0000256" key="4">
    <source>
        <dbReference type="ARBA" id="ARBA00023163"/>
    </source>
</evidence>
<keyword evidence="2" id="KW-0805">Transcription regulation</keyword>
<dbReference type="PROSITE" id="PS50931">
    <property type="entry name" value="HTH_LYSR"/>
    <property type="match status" value="1"/>
</dbReference>
<evidence type="ECO:0000256" key="1">
    <source>
        <dbReference type="ARBA" id="ARBA00009437"/>
    </source>
</evidence>
<dbReference type="InterPro" id="IPR000847">
    <property type="entry name" value="LysR_HTH_N"/>
</dbReference>
<dbReference type="FunFam" id="1.10.10.10:FF:000001">
    <property type="entry name" value="LysR family transcriptional regulator"/>
    <property type="match status" value="1"/>
</dbReference>
<dbReference type="GO" id="GO:0003677">
    <property type="term" value="F:DNA binding"/>
    <property type="evidence" value="ECO:0007669"/>
    <property type="project" value="UniProtKB-KW"/>
</dbReference>
<evidence type="ECO:0000313" key="7">
    <source>
        <dbReference type="Proteomes" id="UP000266327"/>
    </source>
</evidence>
<dbReference type="Gene3D" id="3.40.190.290">
    <property type="match status" value="1"/>
</dbReference>
<evidence type="ECO:0000259" key="5">
    <source>
        <dbReference type="PROSITE" id="PS50931"/>
    </source>
</evidence>
<name>A0A3A3G709_9BURK</name>
<dbReference type="RefSeq" id="WP_119787103.1">
    <property type="nucleotide sequence ID" value="NZ_QYUQ01000002.1"/>
</dbReference>
<gene>
    <name evidence="6" type="ORF">D3878_20125</name>
</gene>
<dbReference type="Pfam" id="PF03466">
    <property type="entry name" value="LysR_substrate"/>
    <property type="match status" value="1"/>
</dbReference>
<dbReference type="InterPro" id="IPR058163">
    <property type="entry name" value="LysR-type_TF_proteobact-type"/>
</dbReference>
<evidence type="ECO:0000313" key="6">
    <source>
        <dbReference type="EMBL" id="RJG03614.1"/>
    </source>
</evidence>
<dbReference type="SUPFAM" id="SSF53850">
    <property type="entry name" value="Periplasmic binding protein-like II"/>
    <property type="match status" value="1"/>
</dbReference>
<comment type="caution">
    <text evidence="6">The sequence shown here is derived from an EMBL/GenBank/DDBJ whole genome shotgun (WGS) entry which is preliminary data.</text>
</comment>
<keyword evidence="4" id="KW-0804">Transcription</keyword>
<evidence type="ECO:0000256" key="2">
    <source>
        <dbReference type="ARBA" id="ARBA00023015"/>
    </source>
</evidence>
<evidence type="ECO:0000256" key="3">
    <source>
        <dbReference type="ARBA" id="ARBA00023125"/>
    </source>
</evidence>
<dbReference type="InterPro" id="IPR005119">
    <property type="entry name" value="LysR_subst-bd"/>
</dbReference>
<dbReference type="CDD" id="cd08422">
    <property type="entry name" value="PBP2_CrgA_like"/>
    <property type="match status" value="1"/>
</dbReference>
<dbReference type="Pfam" id="PF00126">
    <property type="entry name" value="HTH_1"/>
    <property type="match status" value="1"/>
</dbReference>
<dbReference type="InterPro" id="IPR036388">
    <property type="entry name" value="WH-like_DNA-bd_sf"/>
</dbReference>
<organism evidence="6 7">
    <name type="scientific">Noviherbaspirillum sedimenti</name>
    <dbReference type="NCBI Taxonomy" id="2320865"/>
    <lineage>
        <taxon>Bacteria</taxon>
        <taxon>Pseudomonadati</taxon>
        <taxon>Pseudomonadota</taxon>
        <taxon>Betaproteobacteria</taxon>
        <taxon>Burkholderiales</taxon>
        <taxon>Oxalobacteraceae</taxon>
        <taxon>Noviherbaspirillum</taxon>
    </lineage>
</organism>
<keyword evidence="3" id="KW-0238">DNA-binding</keyword>
<accession>A0A3A3G709</accession>
<dbReference type="OrthoDB" id="9026421at2"/>